<dbReference type="RefSeq" id="WP_406694847.1">
    <property type="nucleotide sequence ID" value="NZ_CP155447.1"/>
</dbReference>
<dbReference type="AlphaFoldDB" id="A0AAU7C9Y0"/>
<gene>
    <name evidence="1" type="ORF">V5E97_27770</name>
</gene>
<name>A0AAU7C9Y0_9BACT</name>
<accession>A0AAU7C9Y0</accession>
<proteinExistence type="predicted"/>
<dbReference type="EMBL" id="CP155447">
    <property type="protein sequence ID" value="XBH02104.1"/>
    <property type="molecule type" value="Genomic_DNA"/>
</dbReference>
<reference evidence="1" key="1">
    <citation type="submission" date="2024-05" db="EMBL/GenBank/DDBJ databases">
        <title>Planctomycetes of the genus Singulisphaera possess chitinolytic capabilities.</title>
        <authorList>
            <person name="Ivanova A."/>
        </authorList>
    </citation>
    <scope>NUCLEOTIDE SEQUENCE</scope>
    <source>
        <strain evidence="1">Ch08T</strain>
    </source>
</reference>
<sequence length="98" mass="10834">MALPERFLFGFAYHRVGATNLWRPSGSTLRRADPDQRGAGPEAVLALKTEQIVWIDVLAEEKAGQDIDDLALSCEVNANAEFRRLFPNVELADPPKLG</sequence>
<protein>
    <submittedName>
        <fullName evidence="1">Uncharacterized protein</fullName>
    </submittedName>
</protein>
<evidence type="ECO:0000313" key="1">
    <source>
        <dbReference type="EMBL" id="XBH02104.1"/>
    </source>
</evidence>
<organism evidence="1">
    <name type="scientific">Singulisphaera sp. Ch08</name>
    <dbReference type="NCBI Taxonomy" id="3120278"/>
    <lineage>
        <taxon>Bacteria</taxon>
        <taxon>Pseudomonadati</taxon>
        <taxon>Planctomycetota</taxon>
        <taxon>Planctomycetia</taxon>
        <taxon>Isosphaerales</taxon>
        <taxon>Isosphaeraceae</taxon>
        <taxon>Singulisphaera</taxon>
    </lineage>
</organism>